<feature type="compositionally biased region" description="Acidic residues" evidence="1">
    <location>
        <begin position="255"/>
        <end position="277"/>
    </location>
</feature>
<name>A0AAD7NQQ2_9AGAR</name>
<dbReference type="AlphaFoldDB" id="A0AAD7NQQ2"/>
<organism evidence="2 3">
    <name type="scientific">Mycena metata</name>
    <dbReference type="NCBI Taxonomy" id="1033252"/>
    <lineage>
        <taxon>Eukaryota</taxon>
        <taxon>Fungi</taxon>
        <taxon>Dikarya</taxon>
        <taxon>Basidiomycota</taxon>
        <taxon>Agaricomycotina</taxon>
        <taxon>Agaricomycetes</taxon>
        <taxon>Agaricomycetidae</taxon>
        <taxon>Agaricales</taxon>
        <taxon>Marasmiineae</taxon>
        <taxon>Mycenaceae</taxon>
        <taxon>Mycena</taxon>
    </lineage>
</organism>
<gene>
    <name evidence="2" type="ORF">B0H16DRAFT_1881577</name>
</gene>
<sequence>MLERRLREDKHPAHAAELRENIVPATATLHGRSNCGLPSLTLFPHEDTLARTLEYELEVAKIRQSEVDAGNADPGRPLYLSGYGGQTGTPCRVHMPHHLSLGYAIFRFDPNDPRLYLPNACPGVGTSPIHMHFPIVSTLLSIPFAVMHQVPRLVSFSTLTPYQHAVLRVGVEIMRLWDWDPEVPSRSEPQGCGMAVASSAKDPDAFRGLSPIVTRTATLESIWSRIEEARRLCGHPASDGDSGKSDGDDGLGSGGDEDEDEDNDDMISDHDSDDESWLQDPDTQPFVGGTANDALMVSGNLDPGVYVAFLKIPPQADEVDGAPGMFCGDRYPEGAHVAK</sequence>
<proteinExistence type="predicted"/>
<evidence type="ECO:0000256" key="1">
    <source>
        <dbReference type="SAM" id="MobiDB-lite"/>
    </source>
</evidence>
<keyword evidence="3" id="KW-1185">Reference proteome</keyword>
<protein>
    <submittedName>
        <fullName evidence="2">Uncharacterized protein</fullName>
    </submittedName>
</protein>
<accession>A0AAD7NQQ2</accession>
<dbReference type="EMBL" id="JARKIB010000016">
    <property type="protein sequence ID" value="KAJ7770587.1"/>
    <property type="molecule type" value="Genomic_DNA"/>
</dbReference>
<evidence type="ECO:0000313" key="2">
    <source>
        <dbReference type="EMBL" id="KAJ7770587.1"/>
    </source>
</evidence>
<feature type="region of interest" description="Disordered" evidence="1">
    <location>
        <begin position="233"/>
        <end position="291"/>
    </location>
</feature>
<reference evidence="2" key="1">
    <citation type="submission" date="2023-03" db="EMBL/GenBank/DDBJ databases">
        <title>Massive genome expansion in bonnet fungi (Mycena s.s.) driven by repeated elements and novel gene families across ecological guilds.</title>
        <authorList>
            <consortium name="Lawrence Berkeley National Laboratory"/>
            <person name="Harder C.B."/>
            <person name="Miyauchi S."/>
            <person name="Viragh M."/>
            <person name="Kuo A."/>
            <person name="Thoen E."/>
            <person name="Andreopoulos B."/>
            <person name="Lu D."/>
            <person name="Skrede I."/>
            <person name="Drula E."/>
            <person name="Henrissat B."/>
            <person name="Morin E."/>
            <person name="Kohler A."/>
            <person name="Barry K."/>
            <person name="LaButti K."/>
            <person name="Morin E."/>
            <person name="Salamov A."/>
            <person name="Lipzen A."/>
            <person name="Mereny Z."/>
            <person name="Hegedus B."/>
            <person name="Baldrian P."/>
            <person name="Stursova M."/>
            <person name="Weitz H."/>
            <person name="Taylor A."/>
            <person name="Grigoriev I.V."/>
            <person name="Nagy L.G."/>
            <person name="Martin F."/>
            <person name="Kauserud H."/>
        </authorList>
    </citation>
    <scope>NUCLEOTIDE SEQUENCE</scope>
    <source>
        <strain evidence="2">CBHHK182m</strain>
    </source>
</reference>
<dbReference type="Proteomes" id="UP001215598">
    <property type="component" value="Unassembled WGS sequence"/>
</dbReference>
<comment type="caution">
    <text evidence="2">The sequence shown here is derived from an EMBL/GenBank/DDBJ whole genome shotgun (WGS) entry which is preliminary data.</text>
</comment>
<evidence type="ECO:0000313" key="3">
    <source>
        <dbReference type="Proteomes" id="UP001215598"/>
    </source>
</evidence>